<protein>
    <submittedName>
        <fullName evidence="2">Uncharacterized protein</fullName>
    </submittedName>
</protein>
<feature type="region of interest" description="Disordered" evidence="1">
    <location>
        <begin position="1"/>
        <end position="40"/>
    </location>
</feature>
<dbReference type="Proteomes" id="UP000217211">
    <property type="component" value="Plasmid pSJ05684b"/>
</dbReference>
<proteinExistence type="predicted"/>
<evidence type="ECO:0000313" key="3">
    <source>
        <dbReference type="Proteomes" id="UP000217211"/>
    </source>
</evidence>
<evidence type="ECO:0000313" key="2">
    <source>
        <dbReference type="EMBL" id="ASY66494.1"/>
    </source>
</evidence>
<gene>
    <name evidence="2" type="ORF">SJ05684_b55120</name>
</gene>
<name>A0A249PLC9_9HYPH</name>
<organism evidence="2 3">
    <name type="scientific">Sinorhizobium sojae CCBAU 05684</name>
    <dbReference type="NCBI Taxonomy" id="716928"/>
    <lineage>
        <taxon>Bacteria</taxon>
        <taxon>Pseudomonadati</taxon>
        <taxon>Pseudomonadota</taxon>
        <taxon>Alphaproteobacteria</taxon>
        <taxon>Hyphomicrobiales</taxon>
        <taxon>Rhizobiaceae</taxon>
        <taxon>Sinorhizobium/Ensifer group</taxon>
        <taxon>Sinorhizobium</taxon>
    </lineage>
</organism>
<reference evidence="2 3" key="1">
    <citation type="submission" date="2017-08" db="EMBL/GenBank/DDBJ databases">
        <title>Multipartite genome sequences of Sinorhizobium species nodulating soybeans.</title>
        <authorList>
            <person name="Tian C.F."/>
        </authorList>
    </citation>
    <scope>NUCLEOTIDE SEQUENCE [LARGE SCALE GENOMIC DNA]</scope>
    <source>
        <strain evidence="2 3">CCBAU 05684</strain>
        <plasmid evidence="3">psj05684b</plasmid>
    </source>
</reference>
<geneLocation type="plasmid" evidence="3">
    <name>psj05684b</name>
</geneLocation>
<dbReference type="STRING" id="716928.GCA_000261485_04939"/>
<accession>A0A249PLC9</accession>
<keyword evidence="2" id="KW-0614">Plasmid</keyword>
<sequence length="40" mass="4161">MRAPVTDDSGEVLVAESRQRSRGTAAPGDGKRHVEAPNAA</sequence>
<evidence type="ECO:0000256" key="1">
    <source>
        <dbReference type="SAM" id="MobiDB-lite"/>
    </source>
</evidence>
<keyword evidence="3" id="KW-1185">Reference proteome</keyword>
<dbReference type="AlphaFoldDB" id="A0A249PLC9"/>
<feature type="compositionally biased region" description="Basic and acidic residues" evidence="1">
    <location>
        <begin position="29"/>
        <end position="40"/>
    </location>
</feature>
<dbReference type="KEGG" id="esj:SJ05684_b55120"/>
<dbReference type="EMBL" id="CP023068">
    <property type="protein sequence ID" value="ASY66494.1"/>
    <property type="molecule type" value="Genomic_DNA"/>
</dbReference>